<dbReference type="Proteomes" id="UP000805193">
    <property type="component" value="Unassembled WGS sequence"/>
</dbReference>
<sequence>HRDWGYRINTRKGRDIAEAMEEIGLTLRNESGVKTRLAKQARQHDTTPDLTRASKEILLQNLDEKNSIEASIQQAMSKARTTVMGKPGDPTPDMHLLNFNQVQQRTQPTQVEVSLRVLEFKNRTRQGLAHVPSHGSEETTHKNAAQNLVLRLNITEDELATQAAQLFFLQANLHDRTMRHNRRGWRVRPPKEPGMDGAINMGELLEAVHTTRTNSAPGPDGVTYTALENLPAAAKEILLQECNRI</sequence>
<organism evidence="1 2">
    <name type="scientific">Ixodes persulcatus</name>
    <name type="common">Taiga tick</name>
    <dbReference type="NCBI Taxonomy" id="34615"/>
    <lineage>
        <taxon>Eukaryota</taxon>
        <taxon>Metazoa</taxon>
        <taxon>Ecdysozoa</taxon>
        <taxon>Arthropoda</taxon>
        <taxon>Chelicerata</taxon>
        <taxon>Arachnida</taxon>
        <taxon>Acari</taxon>
        <taxon>Parasitiformes</taxon>
        <taxon>Ixodida</taxon>
        <taxon>Ixodoidea</taxon>
        <taxon>Ixodidae</taxon>
        <taxon>Ixodinae</taxon>
        <taxon>Ixodes</taxon>
    </lineage>
</organism>
<accession>A0AC60PKL8</accession>
<name>A0AC60PKL8_IXOPE</name>
<evidence type="ECO:0000313" key="1">
    <source>
        <dbReference type="EMBL" id="KAG0421456.1"/>
    </source>
</evidence>
<gene>
    <name evidence="1" type="ORF">HPB47_002641</name>
</gene>
<reference evidence="1 2" key="1">
    <citation type="journal article" date="2020" name="Cell">
        <title>Large-Scale Comparative Analyses of Tick Genomes Elucidate Their Genetic Diversity and Vector Capacities.</title>
        <authorList>
            <consortium name="Tick Genome and Microbiome Consortium (TIGMIC)"/>
            <person name="Jia N."/>
            <person name="Wang J."/>
            <person name="Shi W."/>
            <person name="Du L."/>
            <person name="Sun Y."/>
            <person name="Zhan W."/>
            <person name="Jiang J.F."/>
            <person name="Wang Q."/>
            <person name="Zhang B."/>
            <person name="Ji P."/>
            <person name="Bell-Sakyi L."/>
            <person name="Cui X.M."/>
            <person name="Yuan T.T."/>
            <person name="Jiang B.G."/>
            <person name="Yang W.F."/>
            <person name="Lam T.T."/>
            <person name="Chang Q.C."/>
            <person name="Ding S.J."/>
            <person name="Wang X.J."/>
            <person name="Zhu J.G."/>
            <person name="Ruan X.D."/>
            <person name="Zhao L."/>
            <person name="Wei J.T."/>
            <person name="Ye R.Z."/>
            <person name="Que T.C."/>
            <person name="Du C.H."/>
            <person name="Zhou Y.H."/>
            <person name="Cheng J.X."/>
            <person name="Dai P.F."/>
            <person name="Guo W.B."/>
            <person name="Han X.H."/>
            <person name="Huang E.J."/>
            <person name="Li L.F."/>
            <person name="Wei W."/>
            <person name="Gao Y.C."/>
            <person name="Liu J.Z."/>
            <person name="Shao H.Z."/>
            <person name="Wang X."/>
            <person name="Wang C.C."/>
            <person name="Yang T.C."/>
            <person name="Huo Q.B."/>
            <person name="Li W."/>
            <person name="Chen H.Y."/>
            <person name="Chen S.E."/>
            <person name="Zhou L.G."/>
            <person name="Ni X.B."/>
            <person name="Tian J.H."/>
            <person name="Sheng Y."/>
            <person name="Liu T."/>
            <person name="Pan Y.S."/>
            <person name="Xia L.Y."/>
            <person name="Li J."/>
            <person name="Zhao F."/>
            <person name="Cao W.C."/>
        </authorList>
    </citation>
    <scope>NUCLEOTIDE SEQUENCE [LARGE SCALE GENOMIC DNA]</scope>
    <source>
        <strain evidence="1">Iper-2018</strain>
    </source>
</reference>
<keyword evidence="2" id="KW-1185">Reference proteome</keyword>
<protein>
    <submittedName>
        <fullName evidence="1">Uncharacterized protein</fullName>
    </submittedName>
</protein>
<evidence type="ECO:0000313" key="2">
    <source>
        <dbReference type="Proteomes" id="UP000805193"/>
    </source>
</evidence>
<feature type="non-terminal residue" evidence="1">
    <location>
        <position position="1"/>
    </location>
</feature>
<dbReference type="EMBL" id="JABSTQ010010362">
    <property type="protein sequence ID" value="KAG0421456.1"/>
    <property type="molecule type" value="Genomic_DNA"/>
</dbReference>
<proteinExistence type="predicted"/>
<comment type="caution">
    <text evidence="1">The sequence shown here is derived from an EMBL/GenBank/DDBJ whole genome shotgun (WGS) entry which is preliminary data.</text>
</comment>